<dbReference type="InterPro" id="IPR026875">
    <property type="entry name" value="PHydrolase_assoc_dom"/>
</dbReference>
<dbReference type="AlphaFoldDB" id="A0A8J8CEK5"/>
<dbReference type="Pfam" id="PF01966">
    <property type="entry name" value="HD"/>
    <property type="match status" value="1"/>
</dbReference>
<dbReference type="Gene3D" id="1.10.3210.10">
    <property type="entry name" value="Hypothetical protein af1432"/>
    <property type="match status" value="1"/>
</dbReference>
<dbReference type="InterPro" id="IPR006674">
    <property type="entry name" value="HD_domain"/>
</dbReference>
<dbReference type="GO" id="GO:0016787">
    <property type="term" value="F:hydrolase activity"/>
    <property type="evidence" value="ECO:0007669"/>
    <property type="project" value="UniProtKB-KW"/>
</dbReference>
<dbReference type="SMART" id="SM00471">
    <property type="entry name" value="HDc"/>
    <property type="match status" value="1"/>
</dbReference>
<dbReference type="PANTHER" id="PTHR35795:SF1">
    <property type="entry name" value="BIS(5'-NUCLEOSYL)-TETRAPHOSPHATASE, SYMMETRICAL"/>
    <property type="match status" value="1"/>
</dbReference>
<dbReference type="SUPFAM" id="SSF109604">
    <property type="entry name" value="HD-domain/PDEase-like"/>
    <property type="match status" value="1"/>
</dbReference>
<name>A0A8J8CEK5_9ARCH</name>
<evidence type="ECO:0000256" key="1">
    <source>
        <dbReference type="ARBA" id="ARBA00022801"/>
    </source>
</evidence>
<reference evidence="3" key="1">
    <citation type="submission" date="2019-11" db="EMBL/GenBank/DDBJ databases">
        <title>Lipid analysis of CO2-rich subsurface aquifers suggests an autotrophy-based deep biosphere with lysolipids enriched in CPR bacteria.</title>
        <authorList>
            <person name="Probst A.J."/>
            <person name="Elling F.J."/>
            <person name="Castelle C.J."/>
            <person name="Zhu Q."/>
            <person name="Elvert M."/>
            <person name="Birarda G."/>
            <person name="Holman H.-Y."/>
            <person name="Lane K.R."/>
            <person name="Ladd B."/>
            <person name="Ryan M.C."/>
            <person name="Woyke T."/>
            <person name="Hinrichs K.-U."/>
            <person name="Banfield J.F."/>
        </authorList>
    </citation>
    <scope>NUCLEOTIDE SEQUENCE</scope>
    <source>
        <strain evidence="3">CG_2015-01_33_1645</strain>
        <strain evidence="4">CG_2015-04_33_537</strain>
    </source>
</reference>
<proteinExistence type="predicted"/>
<dbReference type="InterPro" id="IPR051094">
    <property type="entry name" value="Diverse_Catalytic_Enzymes"/>
</dbReference>
<comment type="caution">
    <text evidence="3">The sequence shown here is derived from an EMBL/GenBank/DDBJ whole genome shotgun (WGS) entry which is preliminary data.</text>
</comment>
<evidence type="ECO:0000313" key="3">
    <source>
        <dbReference type="EMBL" id="NCN64876.1"/>
    </source>
</evidence>
<evidence type="ECO:0000259" key="2">
    <source>
        <dbReference type="PROSITE" id="PS51831"/>
    </source>
</evidence>
<dbReference type="Proteomes" id="UP000738826">
    <property type="component" value="Unassembled WGS sequence"/>
</dbReference>
<dbReference type="InterPro" id="IPR003607">
    <property type="entry name" value="HD/PDEase_dom"/>
</dbReference>
<feature type="domain" description="HD" evidence="2">
    <location>
        <begin position="90"/>
        <end position="231"/>
    </location>
</feature>
<evidence type="ECO:0000313" key="4">
    <source>
        <dbReference type="EMBL" id="NCS91471.1"/>
    </source>
</evidence>
<accession>A0A8J8CEK5</accession>
<dbReference type="EMBL" id="JAACVF010000054">
    <property type="protein sequence ID" value="NCN64876.1"/>
    <property type="molecule type" value="Genomic_DNA"/>
</dbReference>
<dbReference type="Pfam" id="PF13286">
    <property type="entry name" value="HD_assoc"/>
    <property type="match status" value="1"/>
</dbReference>
<sequence>MQPRYKRVLQDERPDLYDAIMKYRENKENLLSKFATKNNDGIRRRQIFAEDIRTKFSRDADRIIHSKAYSRYIDKTQVFFLVDNDHITHRVLHVQLVSKIARTIGRSLQLNEDLIEAIAIGHDIGHPPFGHLGEKILSDLCKEHGIGRFGHNVEGVKFLDDIENCNLTLQVLDGILCHNGEIFERCLKPDRNKEWEIFDEEIKEILKDKMEYVPMTLEGCVVRMADIVAYLGRDIQDAIGIGLINWNDLNLISAQCRGKIGTENHEIVNNLIIDIIENSYNKDEISYSGEIYECLKKYQKFNYEKIYNNTKRLTEKSKVEEMYKTLFGKFLNDLKRENNDSKIYKHFVGMKEINKEYIKSTSEPEIVRDYVAGMTDRYFEETFKEVVLPKRVKTFNKQEDIQ</sequence>
<protein>
    <submittedName>
        <fullName evidence="3">HD domain-containing protein</fullName>
    </submittedName>
</protein>
<dbReference type="EMBL" id="JAACQH010000065">
    <property type="protein sequence ID" value="NCS91471.1"/>
    <property type="molecule type" value="Genomic_DNA"/>
</dbReference>
<keyword evidence="1" id="KW-0378">Hydrolase</keyword>
<evidence type="ECO:0000313" key="5">
    <source>
        <dbReference type="Proteomes" id="UP000768163"/>
    </source>
</evidence>
<dbReference type="PROSITE" id="PS51831">
    <property type="entry name" value="HD"/>
    <property type="match status" value="1"/>
</dbReference>
<organism evidence="3 5">
    <name type="scientific">Candidatus Altarchaeum hamiconexum</name>
    <dbReference type="NCBI Taxonomy" id="1803513"/>
    <lineage>
        <taxon>Archaea</taxon>
        <taxon>Candidatus Altarchaeota</taxon>
        <taxon>Candidatus Altiarchaeia</taxon>
        <taxon>Candidatus Altarchaeales</taxon>
        <taxon>Candidatus Altarchaeaceae</taxon>
        <taxon>Candidatus Altarchaeum</taxon>
    </lineage>
</organism>
<dbReference type="CDD" id="cd00077">
    <property type="entry name" value="HDc"/>
    <property type="match status" value="1"/>
</dbReference>
<gene>
    <name evidence="4" type="ORF">GW779_03545</name>
    <name evidence="3" type="ORF">GW910_02205</name>
</gene>
<dbReference type="Proteomes" id="UP000768163">
    <property type="component" value="Unassembled WGS sequence"/>
</dbReference>
<dbReference type="PANTHER" id="PTHR35795">
    <property type="entry name" value="SLR1885 PROTEIN"/>
    <property type="match status" value="1"/>
</dbReference>